<sequence length="848" mass="93594">MAFYTGQSQLNLPRTPDSYTHHFTMNAATAALPSIRAAEFLNWSTWRASSSKHPHDSSTSTPLTPPMTSTFQSRMAYTSSSTGHIQPLPAPSIPVDEMELDDEESEDEEEEEERYEVVPEHEDESRMTLPPIAHLERHLHNLPPLTPPDDIPHHQIPPRIALPKIATTHTDAEFFQAKHMAVPMVQYNVDQSTSTHTISTSATSKEYYHDPSHLAPLSTVNTHQPSSSTTDASETHGVTPNTSAAAATTITTLALAPAPPSYLVDWLDFTRTRSAHFVAEKTCEMICYLWFSIPSHAKKSVDGSPTPGLSSLEDHKSSMNSATSLQLIATPAFVSFLQKLLETTQVSQSVIVLSLHYIHRLKEKNRYMPAQPGSEFRIAVAGLMMANKFLDDNTYTNKTWAEVSGISLDEINRMEREFLLGVDFNLYVDKTTYASWLNLLKGLVLAKERDARRLLRGSTHGSRGASSARRAAAAVAASSFRTGRDRDGKVWHPHQPPTQHYQQQAAHGGYQNQSYVRPHLGAPAHASSGPTSRIYTTPAAAANAISQSTSSSTRSYRHRARSTSPQAFTFSSNASRVVSHPSAYTNRDAESAFLHTQTPQSPEQSAHAHQVSILETHPRTPSSPTPSSSLQNVHSTPSTGSKRSAAAAFASPSPSSPAHSFHAPAYASKRQAPYGDLHSLQIPDFSGSACHRSNTGSGSVGTNDPSPLEGLHGFERMTLAVPHVDNSEGDRGREHLRRRERSERDGRIEDTRQAKRRLWSPLTLLTLLGRSLSPRTFSSIHLHLRQTLTKSNANGKRVSNSASFQWILQKPRWTPMMSLTRTRIRKLAKRVFGIKLLNPSSMDTIMRI</sequence>
<feature type="compositionally biased region" description="Basic and acidic residues" evidence="1">
    <location>
        <begin position="740"/>
        <end position="749"/>
    </location>
</feature>
<proteinExistence type="predicted"/>
<dbReference type="GO" id="GO:0019901">
    <property type="term" value="F:protein kinase binding"/>
    <property type="evidence" value="ECO:0007669"/>
    <property type="project" value="InterPro"/>
</dbReference>
<feature type="compositionally biased region" description="Low complexity" evidence="1">
    <location>
        <begin position="57"/>
        <end position="70"/>
    </location>
</feature>
<feature type="compositionally biased region" description="Polar residues" evidence="1">
    <location>
        <begin position="71"/>
        <end position="84"/>
    </location>
</feature>
<protein>
    <submittedName>
        <fullName evidence="3">Cyclin-domain-containing protein</fullName>
    </submittedName>
</protein>
<dbReference type="Gene3D" id="1.10.472.10">
    <property type="entry name" value="Cyclin-like"/>
    <property type="match status" value="1"/>
</dbReference>
<dbReference type="AlphaFoldDB" id="A0A9P6EFC9"/>
<evidence type="ECO:0000256" key="1">
    <source>
        <dbReference type="SAM" id="MobiDB-lite"/>
    </source>
</evidence>
<feature type="region of interest" description="Disordered" evidence="1">
    <location>
        <begin position="48"/>
        <end position="126"/>
    </location>
</feature>
<accession>A0A9P6EFC9</accession>
<feature type="compositionally biased region" description="Polar residues" evidence="1">
    <location>
        <begin position="594"/>
        <end position="604"/>
    </location>
</feature>
<dbReference type="GO" id="GO:0016538">
    <property type="term" value="F:cyclin-dependent protein serine/threonine kinase regulator activity"/>
    <property type="evidence" value="ECO:0007669"/>
    <property type="project" value="TreeGrafter"/>
</dbReference>
<feature type="compositionally biased region" description="Low complexity" evidence="1">
    <location>
        <begin position="644"/>
        <end position="661"/>
    </location>
</feature>
<dbReference type="SMART" id="SM00385">
    <property type="entry name" value="CYCLIN"/>
    <property type="match status" value="1"/>
</dbReference>
<reference evidence="3" key="1">
    <citation type="submission" date="2020-11" db="EMBL/GenBank/DDBJ databases">
        <authorList>
            <consortium name="DOE Joint Genome Institute"/>
            <person name="Ahrendt S."/>
            <person name="Riley R."/>
            <person name="Andreopoulos W."/>
            <person name="Labutti K."/>
            <person name="Pangilinan J."/>
            <person name="Ruiz-Duenas F.J."/>
            <person name="Barrasa J.M."/>
            <person name="Sanchez-Garcia M."/>
            <person name="Camarero S."/>
            <person name="Miyauchi S."/>
            <person name="Serrano A."/>
            <person name="Linde D."/>
            <person name="Babiker R."/>
            <person name="Drula E."/>
            <person name="Ayuso-Fernandez I."/>
            <person name="Pacheco R."/>
            <person name="Padilla G."/>
            <person name="Ferreira P."/>
            <person name="Barriuso J."/>
            <person name="Kellner H."/>
            <person name="Castanera R."/>
            <person name="Alfaro M."/>
            <person name="Ramirez L."/>
            <person name="Pisabarro A.G."/>
            <person name="Kuo A."/>
            <person name="Tritt A."/>
            <person name="Lipzen A."/>
            <person name="He G."/>
            <person name="Yan M."/>
            <person name="Ng V."/>
            <person name="Cullen D."/>
            <person name="Martin F."/>
            <person name="Rosso M.-N."/>
            <person name="Henrissat B."/>
            <person name="Hibbett D."/>
            <person name="Martinez A.T."/>
            <person name="Grigoriev I.V."/>
        </authorList>
    </citation>
    <scope>NUCLEOTIDE SEQUENCE</scope>
    <source>
        <strain evidence="3">CBS 506.95</strain>
    </source>
</reference>
<feature type="region of interest" description="Disordered" evidence="1">
    <location>
        <begin position="476"/>
        <end position="581"/>
    </location>
</feature>
<keyword evidence="4" id="KW-1185">Reference proteome</keyword>
<feature type="region of interest" description="Disordered" evidence="1">
    <location>
        <begin position="212"/>
        <end position="241"/>
    </location>
</feature>
<feature type="compositionally biased region" description="Polar residues" evidence="1">
    <location>
        <begin position="218"/>
        <end position="238"/>
    </location>
</feature>
<dbReference type="InterPro" id="IPR013922">
    <property type="entry name" value="Cyclin_PHO80-like"/>
</dbReference>
<organism evidence="3 4">
    <name type="scientific">Crepidotus variabilis</name>
    <dbReference type="NCBI Taxonomy" id="179855"/>
    <lineage>
        <taxon>Eukaryota</taxon>
        <taxon>Fungi</taxon>
        <taxon>Dikarya</taxon>
        <taxon>Basidiomycota</taxon>
        <taxon>Agaricomycotina</taxon>
        <taxon>Agaricomycetes</taxon>
        <taxon>Agaricomycetidae</taxon>
        <taxon>Agaricales</taxon>
        <taxon>Agaricineae</taxon>
        <taxon>Crepidotaceae</taxon>
        <taxon>Crepidotus</taxon>
    </lineage>
</organism>
<dbReference type="GO" id="GO:0005634">
    <property type="term" value="C:nucleus"/>
    <property type="evidence" value="ECO:0007669"/>
    <property type="project" value="TreeGrafter"/>
</dbReference>
<dbReference type="SUPFAM" id="SSF47954">
    <property type="entry name" value="Cyclin-like"/>
    <property type="match status" value="1"/>
</dbReference>
<feature type="compositionally biased region" description="Polar residues" evidence="1">
    <location>
        <begin position="565"/>
        <end position="576"/>
    </location>
</feature>
<dbReference type="CDD" id="cd20557">
    <property type="entry name" value="CYCLIN_ScPCL1-like"/>
    <property type="match status" value="1"/>
</dbReference>
<dbReference type="Proteomes" id="UP000807306">
    <property type="component" value="Unassembled WGS sequence"/>
</dbReference>
<dbReference type="InterPro" id="IPR013763">
    <property type="entry name" value="Cyclin-like_dom"/>
</dbReference>
<feature type="compositionally biased region" description="Low complexity" evidence="1">
    <location>
        <begin position="536"/>
        <end position="554"/>
    </location>
</feature>
<feature type="compositionally biased region" description="Polar residues" evidence="1">
    <location>
        <begin position="691"/>
        <end position="705"/>
    </location>
</feature>
<name>A0A9P6EFC9_9AGAR</name>
<feature type="compositionally biased region" description="Low complexity" evidence="1">
    <location>
        <begin position="620"/>
        <end position="629"/>
    </location>
</feature>
<dbReference type="PANTHER" id="PTHR15615">
    <property type="match status" value="1"/>
</dbReference>
<dbReference type="Pfam" id="PF08613">
    <property type="entry name" value="Cyclin"/>
    <property type="match status" value="1"/>
</dbReference>
<feature type="region of interest" description="Disordered" evidence="1">
    <location>
        <begin position="688"/>
        <end position="749"/>
    </location>
</feature>
<dbReference type="OrthoDB" id="244495at2759"/>
<feature type="region of interest" description="Disordered" evidence="1">
    <location>
        <begin position="594"/>
        <end position="661"/>
    </location>
</feature>
<dbReference type="EMBL" id="MU157857">
    <property type="protein sequence ID" value="KAF9527892.1"/>
    <property type="molecule type" value="Genomic_DNA"/>
</dbReference>
<dbReference type="PANTHER" id="PTHR15615:SF27">
    <property type="entry name" value="PHO85 CYCLIN CLG1"/>
    <property type="match status" value="1"/>
</dbReference>
<dbReference type="InterPro" id="IPR036915">
    <property type="entry name" value="Cyclin-like_sf"/>
</dbReference>
<feature type="domain" description="Cyclin-like" evidence="2">
    <location>
        <begin position="335"/>
        <end position="420"/>
    </location>
</feature>
<evidence type="ECO:0000259" key="2">
    <source>
        <dbReference type="SMART" id="SM00385"/>
    </source>
</evidence>
<comment type="caution">
    <text evidence="3">The sequence shown here is derived from an EMBL/GenBank/DDBJ whole genome shotgun (WGS) entry which is preliminary data.</text>
</comment>
<evidence type="ECO:0000313" key="4">
    <source>
        <dbReference type="Proteomes" id="UP000807306"/>
    </source>
</evidence>
<feature type="compositionally biased region" description="Basic and acidic residues" evidence="1">
    <location>
        <begin position="115"/>
        <end position="126"/>
    </location>
</feature>
<feature type="compositionally biased region" description="Polar residues" evidence="1">
    <location>
        <begin position="630"/>
        <end position="642"/>
    </location>
</feature>
<evidence type="ECO:0000313" key="3">
    <source>
        <dbReference type="EMBL" id="KAF9527892.1"/>
    </source>
</evidence>
<gene>
    <name evidence="3" type="ORF">CPB83DRAFT_369641</name>
</gene>
<feature type="compositionally biased region" description="Acidic residues" evidence="1">
    <location>
        <begin position="96"/>
        <end position="114"/>
    </location>
</feature>
<dbReference type="GO" id="GO:0000307">
    <property type="term" value="C:cyclin-dependent protein kinase holoenzyme complex"/>
    <property type="evidence" value="ECO:0007669"/>
    <property type="project" value="TreeGrafter"/>
</dbReference>